<organism evidence="1 2">
    <name type="scientific">Aeromonas phage vB_AsaM-56</name>
    <dbReference type="NCBI Taxonomy" id="1127514"/>
    <lineage>
        <taxon>Viruses</taxon>
        <taxon>Duplodnaviria</taxon>
        <taxon>Heunggongvirae</taxon>
        <taxon>Uroviricota</taxon>
        <taxon>Caudoviricetes</taxon>
        <taxon>Popoffvirus</taxon>
        <taxon>Popoffvirus pv56</taxon>
    </lineage>
</organism>
<evidence type="ECO:0000313" key="2">
    <source>
        <dbReference type="Proteomes" id="UP000005228"/>
    </source>
</evidence>
<dbReference type="EMBL" id="JQ177063">
    <property type="protein sequence ID" value="AFC22652.1"/>
    <property type="molecule type" value="Genomic_DNA"/>
</dbReference>
<protein>
    <submittedName>
        <fullName evidence="1">Uncharacterized protein</fullName>
    </submittedName>
</protein>
<dbReference type="RefSeq" id="YP_007007745.1">
    <property type="nucleotide sequence ID" value="NC_019527.1"/>
</dbReference>
<sequence>MGAHLLGEAAVPSALAFDLVNNQLDLLAGTGLVFRHGFPGQVRIRLLEVALNVQAEIVDKGLGCGGRRGGDQRHFAVCVHVAIQAHLQVPEHGLDVRQHFQRGCVGLASNGGPGGAACRLGARGQVGGQGWVVQHAVVLQTSHTEEVGLVLELVQGQHGGDPDTACPVDTGGACTLQPLLAPLGDGLVMEALALREVGVHAGGAGVVVVTICSGLAGGFHNREHGGFGDPVAFLHLGTDCLGCLDRGNQYLDHFRVDVGGQERRDAGVADGYQAGLSVHGKVEIVAQRVIHRHGLLAHEVDTGAALQFFEVDNHGCRSLQGDHSQLVQSTALGDNEIGLDETGDGCASCARLDGAVRQLGEHLIAFHCGGHGSGCPVVACAHDGHREALRHNVAGFGQVDGDQRLLFAVDEAIGLAGASVGHQAGNGVDPGESANGYTGSSGNILALASREGCAGVGSGKITSDGRSLLEVYGSLKTHFLGSLCLAEAAKIELLHGGGGILGNAGRRARGFNVFHCVEHGAQASCRHVFVVVTHLAQGEAVHFLGAVHADHVTDNGANIDLGLLQLAELDAHGVHGGSHLLFDGFRIHAGLGIFGWGHHALDSFQVFRRQLASQEAHQVGFVLAQLAIQLDSFRGLLNTDHGVNDLVGLLSVDLGVHGKQAFQRGSLLKGFLFSLPHQSRQGRVLGDFRGQAAKRNKQGFAQLGHFHGGGFLWFNGVLYERIGVGHVHIWPGAASLHKRQVITFYVSHHAVECLAIWRGAGGHVCGVVVGCGQLDLLLGLDASDCSLIPNAEGGLQIRVAKRNIRSNGSDNAFLFRLLNRHANVLVEDRQVVERAGALGQLFWVAVQPINLVAFQPQLLPVWDFLPEVRADVRLADVGLGNVQAPVSVNAASGLPVKGHQVWIWHRLNHVS</sequence>
<proteinExistence type="predicted"/>
<dbReference type="Proteomes" id="UP000005228">
    <property type="component" value="Segment"/>
</dbReference>
<name>H9C0V6_9CAUD</name>
<dbReference type="GeneID" id="14013149"/>
<gene>
    <name evidence="1" type="ORF">AsaM-56_0056</name>
</gene>
<reference evidence="1 2" key="1">
    <citation type="journal article" date="2012" name="PLoS ONE">
        <title>Phage morphology recapitulates phylogeny: the comparative genomics of a new group of myoviruses.</title>
        <authorList>
            <person name="Comeau A.M."/>
            <person name="Tremblay D."/>
            <person name="Moineau S."/>
            <person name="Rattei T."/>
            <person name="Kushkina A.I."/>
            <person name="Tovkach F.I."/>
            <person name="Krisch H.M."/>
            <person name="Ackermann H.W."/>
        </authorList>
    </citation>
    <scope>NUCLEOTIDE SEQUENCE [LARGE SCALE GENOMIC DNA]</scope>
    <source>
        <strain evidence="1">HER109</strain>
    </source>
</reference>
<dbReference type="KEGG" id="vg:14013149"/>
<accession>H9C0V6</accession>
<evidence type="ECO:0000313" key="1">
    <source>
        <dbReference type="EMBL" id="AFC22652.1"/>
    </source>
</evidence>
<keyword evidence="2" id="KW-1185">Reference proteome</keyword>